<dbReference type="EMBL" id="CAXKWB010010668">
    <property type="protein sequence ID" value="CAL4098837.1"/>
    <property type="molecule type" value="Genomic_DNA"/>
</dbReference>
<organism evidence="2 3">
    <name type="scientific">Meganyctiphanes norvegica</name>
    <name type="common">Northern krill</name>
    <name type="synonym">Thysanopoda norvegica</name>
    <dbReference type="NCBI Taxonomy" id="48144"/>
    <lineage>
        <taxon>Eukaryota</taxon>
        <taxon>Metazoa</taxon>
        <taxon>Ecdysozoa</taxon>
        <taxon>Arthropoda</taxon>
        <taxon>Crustacea</taxon>
        <taxon>Multicrustacea</taxon>
        <taxon>Malacostraca</taxon>
        <taxon>Eumalacostraca</taxon>
        <taxon>Eucarida</taxon>
        <taxon>Euphausiacea</taxon>
        <taxon>Euphausiidae</taxon>
        <taxon>Meganyctiphanes</taxon>
    </lineage>
</organism>
<dbReference type="AlphaFoldDB" id="A0AAV2QSC5"/>
<feature type="compositionally biased region" description="Polar residues" evidence="1">
    <location>
        <begin position="339"/>
        <end position="353"/>
    </location>
</feature>
<feature type="region of interest" description="Disordered" evidence="1">
    <location>
        <begin position="292"/>
        <end position="397"/>
    </location>
</feature>
<accession>A0AAV2QSC5</accession>
<keyword evidence="3" id="KW-1185">Reference proteome</keyword>
<protein>
    <submittedName>
        <fullName evidence="2">Uncharacterized protein</fullName>
    </submittedName>
</protein>
<name>A0AAV2QSC5_MEGNR</name>
<reference evidence="2 3" key="1">
    <citation type="submission" date="2024-05" db="EMBL/GenBank/DDBJ databases">
        <authorList>
            <person name="Wallberg A."/>
        </authorList>
    </citation>
    <scope>NUCLEOTIDE SEQUENCE [LARGE SCALE GENOMIC DNA]</scope>
</reference>
<dbReference type="Proteomes" id="UP001497623">
    <property type="component" value="Unassembled WGS sequence"/>
</dbReference>
<evidence type="ECO:0000313" key="3">
    <source>
        <dbReference type="Proteomes" id="UP001497623"/>
    </source>
</evidence>
<evidence type="ECO:0000313" key="2">
    <source>
        <dbReference type="EMBL" id="CAL4098837.1"/>
    </source>
</evidence>
<feature type="non-terminal residue" evidence="2">
    <location>
        <position position="397"/>
    </location>
</feature>
<comment type="caution">
    <text evidence="2">The sequence shown here is derived from an EMBL/GenBank/DDBJ whole genome shotgun (WGS) entry which is preliminary data.</text>
</comment>
<feature type="compositionally biased region" description="Basic and acidic residues" evidence="1">
    <location>
        <begin position="373"/>
        <end position="391"/>
    </location>
</feature>
<gene>
    <name evidence="2" type="ORF">MNOR_LOCUS16337</name>
</gene>
<feature type="compositionally biased region" description="Basic and acidic residues" evidence="1">
    <location>
        <begin position="292"/>
        <end position="338"/>
    </location>
</feature>
<sequence length="397" mass="45782">MAYDQNCIDYLSETYGCIMRVNYISELAFHKLRMLRPICWGEHQEARCLIVHQRDEIVDEVKSDAKKKTNHRADLTNNSLASPFGQLKILWPPDPAHYTLSLLKCCINNYGINSLCEKEPITSYTKNIGGLVPPNDPKQPCIYGRPKAAKLYLAGPKVQPNSYSWPKDSRFSRSPHFLSIFLHKISDGVQPGTSNLASARVDHTYYAFIRLYFYKCILLERQNSDRSDAMFFQERLPKRDRRSDIWMVADMCELVREFQPDWPQLVLATDEDFGGNHDIPEEVQTKLLEEYEQEVKQRDSDEEQEKIKETVNKPVTEDTKENEPTDPSKNELEIDISKNTETTGKSSPASTESNESDEWEKVDSCDATSTPADKTDVKDKQDKTDDSKTDDWENWDN</sequence>
<proteinExistence type="predicted"/>
<evidence type="ECO:0000256" key="1">
    <source>
        <dbReference type="SAM" id="MobiDB-lite"/>
    </source>
</evidence>